<evidence type="ECO:0000313" key="4">
    <source>
        <dbReference type="Proteomes" id="UP000664534"/>
    </source>
</evidence>
<organism evidence="3 4">
    <name type="scientific">Imshaugia aleurites</name>
    <dbReference type="NCBI Taxonomy" id="172621"/>
    <lineage>
        <taxon>Eukaryota</taxon>
        <taxon>Fungi</taxon>
        <taxon>Dikarya</taxon>
        <taxon>Ascomycota</taxon>
        <taxon>Pezizomycotina</taxon>
        <taxon>Lecanoromycetes</taxon>
        <taxon>OSLEUM clade</taxon>
        <taxon>Lecanoromycetidae</taxon>
        <taxon>Lecanorales</taxon>
        <taxon>Lecanorineae</taxon>
        <taxon>Parmeliaceae</taxon>
        <taxon>Imshaugia</taxon>
    </lineage>
</organism>
<dbReference type="EMBL" id="CAJPDT010000009">
    <property type="protein sequence ID" value="CAF9911736.1"/>
    <property type="molecule type" value="Genomic_DNA"/>
</dbReference>
<gene>
    <name evidence="3" type="ORF">IMSHALPRED_010560</name>
</gene>
<evidence type="ECO:0000256" key="2">
    <source>
        <dbReference type="SAM" id="MobiDB-lite"/>
    </source>
</evidence>
<feature type="coiled-coil region" evidence="1">
    <location>
        <begin position="126"/>
        <end position="242"/>
    </location>
</feature>
<feature type="compositionally biased region" description="Basic and acidic residues" evidence="2">
    <location>
        <begin position="242"/>
        <end position="312"/>
    </location>
</feature>
<name>A0A8H3EZP1_9LECA</name>
<dbReference type="OrthoDB" id="10667824at2759"/>
<comment type="caution">
    <text evidence="3">The sequence shown here is derived from an EMBL/GenBank/DDBJ whole genome shotgun (WGS) entry which is preliminary data.</text>
</comment>
<feature type="compositionally biased region" description="Polar residues" evidence="2">
    <location>
        <begin position="466"/>
        <end position="484"/>
    </location>
</feature>
<accession>A0A8H3EZP1</accession>
<feature type="compositionally biased region" description="Polar residues" evidence="2">
    <location>
        <begin position="365"/>
        <end position="390"/>
    </location>
</feature>
<evidence type="ECO:0000313" key="3">
    <source>
        <dbReference type="EMBL" id="CAF9911736.1"/>
    </source>
</evidence>
<dbReference type="AlphaFoldDB" id="A0A8H3EZP1"/>
<keyword evidence="4" id="KW-1185">Reference proteome</keyword>
<keyword evidence="1" id="KW-0175">Coiled coil</keyword>
<feature type="region of interest" description="Disordered" evidence="2">
    <location>
        <begin position="242"/>
        <end position="518"/>
    </location>
</feature>
<proteinExistence type="predicted"/>
<evidence type="ECO:0000256" key="1">
    <source>
        <dbReference type="SAM" id="Coils"/>
    </source>
</evidence>
<dbReference type="Proteomes" id="UP000664534">
    <property type="component" value="Unassembled WGS sequence"/>
</dbReference>
<feature type="compositionally biased region" description="Basic and acidic residues" evidence="2">
    <location>
        <begin position="405"/>
        <end position="414"/>
    </location>
</feature>
<reference evidence="3" key="1">
    <citation type="submission" date="2021-03" db="EMBL/GenBank/DDBJ databases">
        <authorList>
            <person name="Tagirdzhanova G."/>
        </authorList>
    </citation>
    <scope>NUCLEOTIDE SEQUENCE</scope>
</reference>
<protein>
    <submittedName>
        <fullName evidence="3">Uncharacterized protein</fullName>
    </submittedName>
</protein>
<sequence length="518" mass="62786">MLTWLPFRPSPYPEETNNWLPRSTTRQIGQRLLNEPKLALRRRELIERELSQRIELMRQIPHCDTDAIFQCKPKGFFESFTAEYQEILRRGVTSCDVNERRSRPGSIFLDYDRHMLEGEVAEAAARDRALREVEERREAEARLEEEWERERELRDRERREMERRDRERELRERELRERELRDRERREEERRERERERHDRERREGERRERERELRDRERQEMERRERERERELRHRERQEMERRDREREREEAYHTQEIRAHSERERNTRRQEHEAYARNMRAREEEDAYARDLRAQERRENEARRDREFRGSRPSAPGAGHRDFEAAGSTQRGYRHNTYTDEFDEYESRNRASAPRGLARGQQYGRNNMAQGNFGTQNSDLPRTVSDSNRAPHHSRPNPTSMRPDPRAQRDARFSPPSTTQGYIERRNSPRPQRSTNPHHHSQPNTASTQPYPTPPTRLRHPATHMNQTSHPATPATHSTQPAYTAEPTWQRHWPAPPPPRDRDDRAPRVPVGNAEY</sequence>